<reference evidence="3 4" key="1">
    <citation type="submission" date="2012-02" db="EMBL/GenBank/DDBJ databases">
        <title>Shotgun genome sequence of Phaeospirillum photometricum DSM 122.</title>
        <authorList>
            <person name="Duquesne K."/>
            <person name="Sturgis J."/>
        </authorList>
    </citation>
    <scope>NUCLEOTIDE SEQUENCE [LARGE SCALE GENOMIC DNA]</scope>
    <source>
        <strain evidence="4">DSM122</strain>
    </source>
</reference>
<evidence type="ECO:0000256" key="2">
    <source>
        <dbReference type="ARBA" id="ARBA00022833"/>
    </source>
</evidence>
<sequence>MAACPICGGRVEPRYRPFCSRACADRDLAHWLTGAYRIPTQEPADSDDVES</sequence>
<evidence type="ECO:0008006" key="5">
    <source>
        <dbReference type="Google" id="ProtNLM"/>
    </source>
</evidence>
<dbReference type="AlphaFoldDB" id="H6SNQ7"/>
<dbReference type="PANTHER" id="PTHR36150:SF1">
    <property type="entry name" value="DNA GYRASE INHIBITOR YACG"/>
    <property type="match status" value="1"/>
</dbReference>
<dbReference type="KEGG" id="rpm:RSPPHO_02762"/>
<dbReference type="PANTHER" id="PTHR36150">
    <property type="entry name" value="DNA GYRASE INHIBITOR YACG"/>
    <property type="match status" value="1"/>
</dbReference>
<dbReference type="GO" id="GO:0006355">
    <property type="term" value="P:regulation of DNA-templated transcription"/>
    <property type="evidence" value="ECO:0007669"/>
    <property type="project" value="InterPro"/>
</dbReference>
<proteinExistence type="predicted"/>
<dbReference type="Proteomes" id="UP000033220">
    <property type="component" value="Chromosome DSM 122"/>
</dbReference>
<dbReference type="STRING" id="1150469.RSPPHO_02762"/>
<dbReference type="Gene3D" id="3.30.50.10">
    <property type="entry name" value="Erythroid Transcription Factor GATA-1, subunit A"/>
    <property type="match status" value="1"/>
</dbReference>
<dbReference type="InterPro" id="IPR013088">
    <property type="entry name" value="Znf_NHR/GATA"/>
</dbReference>
<dbReference type="HOGENOM" id="CLU_178280_2_1_5"/>
<dbReference type="RefSeq" id="WP_014416018.1">
    <property type="nucleotide sequence ID" value="NC_017059.1"/>
</dbReference>
<evidence type="ECO:0000313" key="3">
    <source>
        <dbReference type="EMBL" id="CCG09388.1"/>
    </source>
</evidence>
<dbReference type="GO" id="GO:0008270">
    <property type="term" value="F:zinc ion binding"/>
    <property type="evidence" value="ECO:0007669"/>
    <property type="project" value="InterPro"/>
</dbReference>
<dbReference type="OrthoDB" id="9809663at2"/>
<evidence type="ECO:0000313" key="4">
    <source>
        <dbReference type="Proteomes" id="UP000033220"/>
    </source>
</evidence>
<keyword evidence="1" id="KW-0479">Metal-binding</keyword>
<dbReference type="eggNOG" id="COG3024">
    <property type="taxonomic scope" value="Bacteria"/>
</dbReference>
<name>H6SNQ7_PARPM</name>
<protein>
    <recommendedName>
        <fullName evidence="5">DNA gyrase inhibitor YacG</fullName>
    </recommendedName>
</protein>
<accession>H6SNQ7</accession>
<dbReference type="InterPro" id="IPR005584">
    <property type="entry name" value="DNA_gyrase_inhibitor_YacG"/>
</dbReference>
<gene>
    <name evidence="3" type="ORF">RSPPHO_02762</name>
</gene>
<dbReference type="Pfam" id="PF03884">
    <property type="entry name" value="YacG"/>
    <property type="match status" value="1"/>
</dbReference>
<dbReference type="EMBL" id="HE663493">
    <property type="protein sequence ID" value="CCG09388.1"/>
    <property type="molecule type" value="Genomic_DNA"/>
</dbReference>
<evidence type="ECO:0000256" key="1">
    <source>
        <dbReference type="ARBA" id="ARBA00022723"/>
    </source>
</evidence>
<keyword evidence="4" id="KW-1185">Reference proteome</keyword>
<dbReference type="SUPFAM" id="SSF57716">
    <property type="entry name" value="Glucocorticoid receptor-like (DNA-binding domain)"/>
    <property type="match status" value="1"/>
</dbReference>
<dbReference type="PATRIC" id="fig|1150469.3.peg.3129"/>
<keyword evidence="2" id="KW-0862">Zinc</keyword>
<organism evidence="3 4">
    <name type="scientific">Pararhodospirillum photometricum DSM 122</name>
    <dbReference type="NCBI Taxonomy" id="1150469"/>
    <lineage>
        <taxon>Bacteria</taxon>
        <taxon>Pseudomonadati</taxon>
        <taxon>Pseudomonadota</taxon>
        <taxon>Alphaproteobacteria</taxon>
        <taxon>Rhodospirillales</taxon>
        <taxon>Rhodospirillaceae</taxon>
        <taxon>Pararhodospirillum</taxon>
    </lineage>
</organism>